<comment type="catalytic activity">
    <reaction evidence="10 13">
        <text>a 5-formyl-2'-deoxycytidine in DNA + 2-oxoglutarate + O2 = a 5-carboxyl-2'-deoxycytidine in DNA + succinate + CO2 + H(+)</text>
        <dbReference type="Rhea" id="RHEA:53832"/>
        <dbReference type="Rhea" id="RHEA-COMP:13656"/>
        <dbReference type="Rhea" id="RHEA-COMP:13657"/>
        <dbReference type="ChEBI" id="CHEBI:15378"/>
        <dbReference type="ChEBI" id="CHEBI:15379"/>
        <dbReference type="ChEBI" id="CHEBI:16526"/>
        <dbReference type="ChEBI" id="CHEBI:16810"/>
        <dbReference type="ChEBI" id="CHEBI:30031"/>
        <dbReference type="ChEBI" id="CHEBI:137731"/>
        <dbReference type="ChEBI" id="CHEBI:137732"/>
        <dbReference type="EC" id="1.14.11.80"/>
    </reaction>
</comment>
<evidence type="ECO:0000313" key="17">
    <source>
        <dbReference type="Proteomes" id="UP000694386"/>
    </source>
</evidence>
<feature type="compositionally biased region" description="Polar residues" evidence="14">
    <location>
        <begin position="811"/>
        <end position="830"/>
    </location>
</feature>
<feature type="compositionally biased region" description="Basic and acidic residues" evidence="14">
    <location>
        <begin position="618"/>
        <end position="638"/>
    </location>
</feature>
<proteinExistence type="inferred from homology"/>
<keyword evidence="8 13" id="KW-0560">Oxidoreductase</keyword>
<evidence type="ECO:0000256" key="12">
    <source>
        <dbReference type="PROSITE-ProRule" id="PRU00509"/>
    </source>
</evidence>
<evidence type="ECO:0000256" key="2">
    <source>
        <dbReference type="ARBA" id="ARBA00007502"/>
    </source>
</evidence>
<dbReference type="Pfam" id="PF12851">
    <property type="entry name" value="Tet_JBP"/>
    <property type="match status" value="1"/>
</dbReference>
<dbReference type="GO" id="GO:0005634">
    <property type="term" value="C:nucleus"/>
    <property type="evidence" value="ECO:0007669"/>
    <property type="project" value="UniProtKB-UniRule"/>
</dbReference>
<keyword evidence="7 13" id="KW-0223">Dioxygenase</keyword>
<feature type="compositionally biased region" description="Low complexity" evidence="14">
    <location>
        <begin position="873"/>
        <end position="883"/>
    </location>
</feature>
<dbReference type="SMART" id="SM01333">
    <property type="entry name" value="Tet_JBP"/>
    <property type="match status" value="1"/>
</dbReference>
<dbReference type="InterPro" id="IPR046942">
    <property type="entry name" value="TET_oxygenase"/>
</dbReference>
<name>A0A8C2NCQ4_CRIGR</name>
<evidence type="ECO:0000256" key="8">
    <source>
        <dbReference type="ARBA" id="ARBA00023002"/>
    </source>
</evidence>
<evidence type="ECO:0000256" key="9">
    <source>
        <dbReference type="ARBA" id="ARBA00023004"/>
    </source>
</evidence>
<evidence type="ECO:0000256" key="1">
    <source>
        <dbReference type="ARBA" id="ARBA00004286"/>
    </source>
</evidence>
<feature type="compositionally biased region" description="Basic residues" evidence="14">
    <location>
        <begin position="1045"/>
        <end position="1055"/>
    </location>
</feature>
<dbReference type="Pfam" id="PF02008">
    <property type="entry name" value="zf-CXXC"/>
    <property type="match status" value="1"/>
</dbReference>
<comment type="similarity">
    <text evidence="2 13">Belongs to the TET family.</text>
</comment>
<feature type="compositionally biased region" description="Basic residues" evidence="14">
    <location>
        <begin position="26"/>
        <end position="37"/>
    </location>
</feature>
<evidence type="ECO:0000256" key="14">
    <source>
        <dbReference type="SAM" id="MobiDB-lite"/>
    </source>
</evidence>
<accession>A0A8C2NCQ4</accession>
<reference evidence="16" key="1">
    <citation type="submission" date="2025-08" db="UniProtKB">
        <authorList>
            <consortium name="Ensembl"/>
        </authorList>
    </citation>
    <scope>IDENTIFICATION</scope>
</reference>
<feature type="compositionally biased region" description="Polar residues" evidence="14">
    <location>
        <begin position="217"/>
        <end position="229"/>
    </location>
</feature>
<dbReference type="InterPro" id="IPR002857">
    <property type="entry name" value="Znf_CXXC"/>
</dbReference>
<dbReference type="EC" id="1.14.11.80" evidence="13"/>
<evidence type="ECO:0000256" key="3">
    <source>
        <dbReference type="ARBA" id="ARBA00022454"/>
    </source>
</evidence>
<evidence type="ECO:0000256" key="6">
    <source>
        <dbReference type="ARBA" id="ARBA00022833"/>
    </source>
</evidence>
<feature type="compositionally biased region" description="Basic and acidic residues" evidence="14">
    <location>
        <begin position="13"/>
        <end position="24"/>
    </location>
</feature>
<dbReference type="GO" id="GO:0003677">
    <property type="term" value="F:DNA binding"/>
    <property type="evidence" value="ECO:0007669"/>
    <property type="project" value="InterPro"/>
</dbReference>
<evidence type="ECO:0000313" key="16">
    <source>
        <dbReference type="Ensembl" id="ENSCGRP00001028306.1"/>
    </source>
</evidence>
<feature type="region of interest" description="Disordered" evidence="14">
    <location>
        <begin position="113"/>
        <end position="158"/>
    </location>
</feature>
<gene>
    <name evidence="16" type="primary">Tet1</name>
</gene>
<dbReference type="Ensembl" id="ENSCGRT00001032554.1">
    <property type="protein sequence ID" value="ENSCGRP00001028306.1"/>
    <property type="gene ID" value="ENSCGRG00001025057.1"/>
</dbReference>
<feature type="region of interest" description="Disordered" evidence="14">
    <location>
        <begin position="533"/>
        <end position="565"/>
    </location>
</feature>
<feature type="region of interest" description="Disordered" evidence="14">
    <location>
        <begin position="1"/>
        <end position="82"/>
    </location>
</feature>
<feature type="region of interest" description="Disordered" evidence="14">
    <location>
        <begin position="607"/>
        <end position="654"/>
    </location>
</feature>
<dbReference type="PROSITE" id="PS51058">
    <property type="entry name" value="ZF_CXXC"/>
    <property type="match status" value="1"/>
</dbReference>
<dbReference type="GO" id="GO:0040029">
    <property type="term" value="P:epigenetic regulation of gene expression"/>
    <property type="evidence" value="ECO:0007669"/>
    <property type="project" value="InterPro"/>
</dbReference>
<evidence type="ECO:0000256" key="5">
    <source>
        <dbReference type="ARBA" id="ARBA00022771"/>
    </source>
</evidence>
<comment type="function">
    <text evidence="13">Dioxygenase that catalyzes the conversion of the modified genomic base 5-methylcytosine (5mC) into 5-hydroxymethylcytosine (5hmC) and plays a key role in epigenetic chromatin reprogramming during embryonic development.</text>
</comment>
<keyword evidence="6 13" id="KW-0862">Zinc</keyword>
<dbReference type="GO" id="GO:0045944">
    <property type="term" value="P:positive regulation of transcription by RNA polymerase II"/>
    <property type="evidence" value="ECO:0007669"/>
    <property type="project" value="TreeGrafter"/>
</dbReference>
<organism evidence="16 17">
    <name type="scientific">Cricetulus griseus</name>
    <name type="common">Chinese hamster</name>
    <name type="synonym">Cricetulus barabensis griseus</name>
    <dbReference type="NCBI Taxonomy" id="10029"/>
    <lineage>
        <taxon>Eukaryota</taxon>
        <taxon>Metazoa</taxon>
        <taxon>Chordata</taxon>
        <taxon>Craniata</taxon>
        <taxon>Vertebrata</taxon>
        <taxon>Euteleostomi</taxon>
        <taxon>Mammalia</taxon>
        <taxon>Eutheria</taxon>
        <taxon>Euarchontoglires</taxon>
        <taxon>Glires</taxon>
        <taxon>Rodentia</taxon>
        <taxon>Myomorpha</taxon>
        <taxon>Muroidea</taxon>
        <taxon>Cricetidae</taxon>
        <taxon>Cricetinae</taxon>
        <taxon>Cricetulus</taxon>
    </lineage>
</organism>
<dbReference type="PANTHER" id="PTHR23358:SF2">
    <property type="entry name" value="METHYLCYTOSINE DIOXYGENASE TET1"/>
    <property type="match status" value="1"/>
</dbReference>
<feature type="compositionally biased region" description="Basic and acidic residues" evidence="14">
    <location>
        <begin position="135"/>
        <end position="144"/>
    </location>
</feature>
<feature type="region of interest" description="Disordered" evidence="14">
    <location>
        <begin position="215"/>
        <end position="257"/>
    </location>
</feature>
<feature type="compositionally biased region" description="Polar residues" evidence="14">
    <location>
        <begin position="236"/>
        <end position="252"/>
    </location>
</feature>
<keyword evidence="4 13" id="KW-0479">Metal-binding</keyword>
<feature type="domain" description="CXXC-type" evidence="15">
    <location>
        <begin position="561"/>
        <end position="602"/>
    </location>
</feature>
<protein>
    <recommendedName>
        <fullName evidence="13">Methylcytosine dioxygenase TET</fullName>
        <ecNumber evidence="13">1.14.11.80</ecNumber>
    </recommendedName>
</protein>
<keyword evidence="9 13" id="KW-0408">Iron</keyword>
<evidence type="ECO:0000256" key="4">
    <source>
        <dbReference type="ARBA" id="ARBA00022723"/>
    </source>
</evidence>
<comment type="cofactor">
    <cofactor evidence="13">
        <name>Zn(2+)</name>
        <dbReference type="ChEBI" id="CHEBI:29105"/>
    </cofactor>
    <text evidence="13">The zinc ions have a structural role.</text>
</comment>
<evidence type="ECO:0000256" key="11">
    <source>
        <dbReference type="ARBA" id="ARBA00049431"/>
    </source>
</evidence>
<dbReference type="InterPro" id="IPR040175">
    <property type="entry name" value="TET1/2/3"/>
</dbReference>
<evidence type="ECO:0000256" key="13">
    <source>
        <dbReference type="RuleBase" id="RU367064"/>
    </source>
</evidence>
<dbReference type="GO" id="GO:0141166">
    <property type="term" value="P:chromosomal 5-methylcytosine DNA demethylation pathway"/>
    <property type="evidence" value="ECO:0007669"/>
    <property type="project" value="UniProtKB-UniRule"/>
</dbReference>
<feature type="region of interest" description="Disordered" evidence="14">
    <location>
        <begin position="811"/>
        <end position="848"/>
    </location>
</feature>
<feature type="region of interest" description="Disordered" evidence="14">
    <location>
        <begin position="1027"/>
        <end position="1078"/>
    </location>
</feature>
<comment type="catalytic activity">
    <reaction evidence="11 13">
        <text>a 5-hydroxymethyl-2'-deoxycytidine in DNA + 2-oxoglutarate + O2 = a 5-formyl-2'-deoxycytidine in DNA + succinate + CO2 + H2O</text>
        <dbReference type="Rhea" id="RHEA:53828"/>
        <dbReference type="Rhea" id="RHEA-COMP:13315"/>
        <dbReference type="Rhea" id="RHEA-COMP:13656"/>
        <dbReference type="ChEBI" id="CHEBI:15377"/>
        <dbReference type="ChEBI" id="CHEBI:15379"/>
        <dbReference type="ChEBI" id="CHEBI:16526"/>
        <dbReference type="ChEBI" id="CHEBI:16810"/>
        <dbReference type="ChEBI" id="CHEBI:30031"/>
        <dbReference type="ChEBI" id="CHEBI:136731"/>
        <dbReference type="ChEBI" id="CHEBI:137731"/>
        <dbReference type="EC" id="1.14.11.80"/>
    </reaction>
</comment>
<dbReference type="GO" id="GO:0008270">
    <property type="term" value="F:zinc ion binding"/>
    <property type="evidence" value="ECO:0007669"/>
    <property type="project" value="UniProtKB-UniRule"/>
</dbReference>
<comment type="cofactor">
    <cofactor evidence="13">
        <name>Fe(2+)</name>
        <dbReference type="ChEBI" id="CHEBI:29033"/>
    </cofactor>
    <text evidence="13">Binds 1 Fe(2+) ion per subunit.</text>
</comment>
<keyword evidence="5 12" id="KW-0863">Zinc-finger</keyword>
<feature type="compositionally biased region" description="Polar residues" evidence="14">
    <location>
        <begin position="533"/>
        <end position="559"/>
    </location>
</feature>
<comment type="catalytic activity">
    <reaction evidence="13">
        <text>a 5-methyl-2'-deoxycytidine in DNA + 2-oxoglutarate + O2 = a 5-hydroxymethyl-2'-deoxycytidine in DNA + succinate + CO2</text>
        <dbReference type="Rhea" id="RHEA:52636"/>
        <dbReference type="Rhea" id="RHEA-COMP:11370"/>
        <dbReference type="Rhea" id="RHEA-COMP:13315"/>
        <dbReference type="ChEBI" id="CHEBI:15379"/>
        <dbReference type="ChEBI" id="CHEBI:16526"/>
        <dbReference type="ChEBI" id="CHEBI:16810"/>
        <dbReference type="ChEBI" id="CHEBI:30031"/>
        <dbReference type="ChEBI" id="CHEBI:85454"/>
        <dbReference type="ChEBI" id="CHEBI:136731"/>
        <dbReference type="EC" id="1.14.11.80"/>
    </reaction>
</comment>
<dbReference type="GO" id="GO:0005694">
    <property type="term" value="C:chromosome"/>
    <property type="evidence" value="ECO:0007669"/>
    <property type="project" value="UniProtKB-SubCell"/>
</dbReference>
<feature type="region of interest" description="Disordered" evidence="14">
    <location>
        <begin position="179"/>
        <end position="203"/>
    </location>
</feature>
<keyword evidence="3" id="KW-0158">Chromosome</keyword>
<evidence type="ECO:0000259" key="15">
    <source>
        <dbReference type="PROSITE" id="PS51058"/>
    </source>
</evidence>
<feature type="compositionally biased region" description="Basic and acidic residues" evidence="14">
    <location>
        <begin position="44"/>
        <end position="62"/>
    </location>
</feature>
<feature type="region of interest" description="Disordered" evidence="14">
    <location>
        <begin position="873"/>
        <end position="894"/>
    </location>
</feature>
<feature type="compositionally biased region" description="Basic and acidic residues" evidence="14">
    <location>
        <begin position="1057"/>
        <end position="1066"/>
    </location>
</feature>
<evidence type="ECO:0000256" key="10">
    <source>
        <dbReference type="ARBA" id="ARBA00047840"/>
    </source>
</evidence>
<feature type="region of interest" description="Disordered" evidence="14">
    <location>
        <begin position="1193"/>
        <end position="1212"/>
    </location>
</feature>
<comment type="subcellular location">
    <subcellularLocation>
        <location evidence="1">Chromosome</location>
    </subcellularLocation>
</comment>
<dbReference type="Proteomes" id="UP000694386">
    <property type="component" value="Unplaced"/>
</dbReference>
<evidence type="ECO:0000256" key="7">
    <source>
        <dbReference type="ARBA" id="ARBA00022964"/>
    </source>
</evidence>
<reference evidence="16" key="2">
    <citation type="submission" date="2025-09" db="UniProtKB">
        <authorList>
            <consortium name="Ensembl"/>
        </authorList>
    </citation>
    <scope>IDENTIFICATION</scope>
</reference>
<feature type="compositionally biased region" description="Basic and acidic residues" evidence="14">
    <location>
        <begin position="832"/>
        <end position="843"/>
    </location>
</feature>
<dbReference type="GO" id="GO:0070579">
    <property type="term" value="F:DNA 5-methylcytosine dioxygenase activity"/>
    <property type="evidence" value="ECO:0007669"/>
    <property type="project" value="UniProtKB-UniRule"/>
</dbReference>
<dbReference type="InterPro" id="IPR024779">
    <property type="entry name" value="2OGFeDO_JBP1/TET_oxygenase_dom"/>
</dbReference>
<sequence>MPRSSNAKPSKSVRIDLHKKEISLKKTLKQSAKHKLSGKMNSGKLKELIQRRDVKKETEDKTSTPSRSLLTRAGAARMNEDSTQDLFQNPESLTCKGFTMALRRTSLSRRLSQCPVVTSKPKKAPPSKSCNPNTQDDKVERSENDSVPSQDPIMSPDTENLIDEESLCLVEDEIQEITQSWPQRVEESQRCPSTYESPATDMLSGPPEGTLCEGLLSPQTSGDVNTSPQDCAPLPQGSTPEVTPQKNTSNQVEDLGSQVESLKLPEPSPIPIGNGHNCFPTSSFKMLPELDLKNCMSLDGSIYPTALIKFLLAGSQPDILGAKPQEEETLKTNPDQGGCCPDQFLDATSVLGQAFGTFPPQWELPGANLVPGEVLDKVSDSPDLGAITLVNQQETLNVDMGTSSDLPIFLPNPSNTVATYSTLPPGPEPHNYASCGLEVQGAIPILTLDSGFAPQPPPNSELSSIPPVIATNSIQDKKQLCANPSPANTQGFTIASENGLQNAPLDLTRGSQTAPSKLEGGMISQVNMPSSADVKTTGMSTPVTQASASSLSHKPTSPTVEKKKRKPCGVCEPCQQKTNCGECTYCKNRKNSHQICKKRKCEVLKKRPDATSGVQVTKENKRPQRETKPKVSKRDDNKSVNGPKPESMAYSQCGHGEEGHRLDWIAHPLENVGKNTKSMTAIEVGQWTPTKRAHFSGQVKGDLDANLTEVVSSQSFEEDRQETKPSPMFAQTMRNVIKNVHCLPADTNLLINKLDLQEISKVLGNTSKFPTNSANCKDVMSSITADGCDQLKDTNNIFLFQKPDLNCQSGVNSTNFNHPTTHSAASQPQTPDKVHSKEPKEDSPVQPSLLSIIKDRRLTLEQVVAIEALTQLSEAPSENSSPSKSEKDEKTDQTTASLLHSCKALLNYVRKDLQDPNSQGKCLQHPDTVVFNGQITTIKLLDSSATNQELENSCGHANTLKEGRKCIAGGKLTIVKDAHYTEIEEDVAAQLTQLASHINLTTAESKNAECPLGSLVSKTIQEKGIVQQKPPSDILTKPSIPIAKPKNKTRKKAKTTPKTDKPKKEPLVSLSSQENDKQEQFATKYSKMHDIWMSCKFQRFGQSGPHDVPLLLGNIPTFEEILTPVVHSRDILGLKNNTLFPPVSQIQFRRYSESAKEEVKVEPQESLPSCQFKTESSRQVFADLADRAQVEPRENISEKAQPLPQPSPPSNQCANMPGADKTQFHLCAQENLVHQIPPSLPGTSPDTPFPELLSILSKDNVTNSNGITLGMAKWELQTPSNGPLGDSITHSAQTDFNETIRNCLREPATLLLPGDSVLEGPPCDCKGEYQTDKGPYYTHLGAGPSVAAIRELMETRYCEKGKAIRIEKIEYMGKESKSSRGCPVVKTVLRQNNDDEKVLCLARERVGHHCQTAVMVVGIVLWQPISPPLADHLYDEITDNLRSYSGHPTDRRCTFNEKRTCTCQGLNPRTCGASFSFGCSWSMYLNGCKFGRSPNPRKFKLAPNYPLNNYYKRITGILYMRPLKPRWMILEHKAQEKKIEGILNKVADTLAPIYKQMAPVAYQNQVKYEDVAADCRLGTKKGRPFSGVTCCMDFCAHSHKDNHNMINGSTVVLTLLRKDARDRNNLQDEQFHVLPLHRLADTDEFGSREGMEAKIRSGAIEIIKPSVKKLLHFNEPIPRCGKRRTTMKEHNKNPTTLKNYSSACSTPHPVKAESADLCPPKPSYLETATCMYNSAASGGFPETSSIVHCTVPSGTHGGAYENGECAGIERPGKVAPLPHTSLPIADSLVDAEPVTSPSEHPQLPFLSCPRELEHCAADEPLSDDLSSDEIIITQTEFLSDSEEIYYDPCFGGVAIALTHGSVLIEYARGELHATTPLTIPNRSYPIRTSLVLYQHKNMNVPNHGFDLCRIKCKPRDLRKKKPVDPEGPDLSIEANLLRTIPSRIASTLTHDNVVTVSPYAFTHIAGPYNHWV</sequence>
<dbReference type="PANTHER" id="PTHR23358">
    <property type="entry name" value="METHYLCYTOSINE DIOXYGENASE TET"/>
    <property type="match status" value="1"/>
</dbReference>